<evidence type="ECO:0000313" key="2">
    <source>
        <dbReference type="EMBL" id="KAL2746698.1"/>
    </source>
</evidence>
<protein>
    <submittedName>
        <fullName evidence="2">Uncharacterized protein</fullName>
    </submittedName>
</protein>
<organism evidence="2 3">
    <name type="scientific">Vespula maculifrons</name>
    <name type="common">Eastern yellow jacket</name>
    <name type="synonym">Wasp</name>
    <dbReference type="NCBI Taxonomy" id="7453"/>
    <lineage>
        <taxon>Eukaryota</taxon>
        <taxon>Metazoa</taxon>
        <taxon>Ecdysozoa</taxon>
        <taxon>Arthropoda</taxon>
        <taxon>Hexapoda</taxon>
        <taxon>Insecta</taxon>
        <taxon>Pterygota</taxon>
        <taxon>Neoptera</taxon>
        <taxon>Endopterygota</taxon>
        <taxon>Hymenoptera</taxon>
        <taxon>Apocrita</taxon>
        <taxon>Aculeata</taxon>
        <taxon>Vespoidea</taxon>
        <taxon>Vespidae</taxon>
        <taxon>Vespinae</taxon>
        <taxon>Vespula</taxon>
    </lineage>
</organism>
<dbReference type="EMBL" id="JAYRBN010000037">
    <property type="protein sequence ID" value="KAL2746698.1"/>
    <property type="molecule type" value="Genomic_DNA"/>
</dbReference>
<evidence type="ECO:0000313" key="3">
    <source>
        <dbReference type="Proteomes" id="UP001607303"/>
    </source>
</evidence>
<dbReference type="AlphaFoldDB" id="A0ABD2CNL2"/>
<keyword evidence="3" id="KW-1185">Reference proteome</keyword>
<feature type="region of interest" description="Disordered" evidence="1">
    <location>
        <begin position="1"/>
        <end position="50"/>
    </location>
</feature>
<sequence length="133" mass="15271">MSSMRGQQFWKGTRRPRTDERRQEMAGGKCSCSSRRMSATPRDPLRISNTSVPVTGQFQSVPPWYSVYVTIYSAYDPTIPRIVPPFCFINWKYLGKGRRNDSSIPTLQIFDDKIPISVSMVRQTDMSILVKND</sequence>
<evidence type="ECO:0000256" key="1">
    <source>
        <dbReference type="SAM" id="MobiDB-lite"/>
    </source>
</evidence>
<gene>
    <name evidence="2" type="ORF">V1477_005068</name>
</gene>
<accession>A0ABD2CNL2</accession>
<name>A0ABD2CNL2_VESMC</name>
<comment type="caution">
    <text evidence="2">The sequence shown here is derived from an EMBL/GenBank/DDBJ whole genome shotgun (WGS) entry which is preliminary data.</text>
</comment>
<dbReference type="Proteomes" id="UP001607303">
    <property type="component" value="Unassembled WGS sequence"/>
</dbReference>
<reference evidence="2 3" key="1">
    <citation type="journal article" date="2024" name="Ann. Entomol. Soc. Am.">
        <title>Genomic analyses of the southern and eastern yellowjacket wasps (Hymenoptera: Vespidae) reveal evolutionary signatures of social life.</title>
        <authorList>
            <person name="Catto M.A."/>
            <person name="Caine P.B."/>
            <person name="Orr S.E."/>
            <person name="Hunt B.G."/>
            <person name="Goodisman M.A.D."/>
        </authorList>
    </citation>
    <scope>NUCLEOTIDE SEQUENCE [LARGE SCALE GENOMIC DNA]</scope>
    <source>
        <strain evidence="2">232</strain>
        <tissue evidence="2">Head and thorax</tissue>
    </source>
</reference>
<proteinExistence type="predicted"/>